<dbReference type="AlphaFoldDB" id="A0A8S0U1B6"/>
<evidence type="ECO:0000313" key="1">
    <source>
        <dbReference type="EMBL" id="CAA3011091.1"/>
    </source>
</evidence>
<dbReference type="PANTHER" id="PTHR34802">
    <property type="entry name" value="CHORISMATE SYNTHASE"/>
    <property type="match status" value="1"/>
</dbReference>
<sequence length="544" mass="60652">MTGFSGVVPFQDHLDMQLGSLVQRHKEMSTINLRSAMNLISLYDHIRFRLLVPPGFTNNILDKSFSLKSSIHPPLSEVEKPITRESLFHAGAKSIRNGTHDNLERKLSLEKCLFDGQPEDETKHALLLNKGENINFHSTSNSASYKLAMENELHQNSRHVDAREILGGPEMFELNAKLLEDKIVDAKTMDDIRSGRPSDLLSLIVSGDKGRYQISGFEIEDKPSDDFTHKSSQYTNEISEQLGIGNKKEIVPAVLTCEDLEQSILSEYSAETSNVQPSIQCWSTTSANTERPRDHVGDHASGHLLSLLQKGTDPSNLIPNSSMDLGFSGKLLVSEERNKGNAVNEPKGEVGTKNIDNLGKTRTMEAFFGSAFMKDLQSVDAPVSIHRGVPVESMRTDAPESHGLFFPIMDNDIFSLGVDQTILERTNHDSSTLISNQRKQTKPGKGENWLEYDDSQIDSSHHTEAVFKRGGFDGVVEFQLPEEESLISVGNQNHSISTFIPSSNSGKNDFFLKRPSKTGSYQCHHQRQTYYSGFRKSALHTWSS</sequence>
<reference evidence="1 2" key="1">
    <citation type="submission" date="2019-12" db="EMBL/GenBank/DDBJ databases">
        <authorList>
            <person name="Alioto T."/>
            <person name="Alioto T."/>
            <person name="Gomez Garrido J."/>
        </authorList>
    </citation>
    <scope>NUCLEOTIDE SEQUENCE [LARGE SCALE GENOMIC DNA]</scope>
</reference>
<keyword evidence="2" id="KW-1185">Reference proteome</keyword>
<dbReference type="Gramene" id="OE9A093001T1">
    <property type="protein sequence ID" value="OE9A093001C1"/>
    <property type="gene ID" value="OE9A093001"/>
</dbReference>
<proteinExistence type="predicted"/>
<dbReference type="OrthoDB" id="1923709at2759"/>
<protein>
    <submittedName>
        <fullName evidence="1">Uncharacterized protein</fullName>
    </submittedName>
</protein>
<name>A0A8S0U1B6_OLEEU</name>
<comment type="caution">
    <text evidence="1">The sequence shown here is derived from an EMBL/GenBank/DDBJ whole genome shotgun (WGS) entry which is preliminary data.</text>
</comment>
<dbReference type="PANTHER" id="PTHR34802:SF1">
    <property type="entry name" value="CHORISMATE SYNTHASE"/>
    <property type="match status" value="1"/>
</dbReference>
<accession>A0A8S0U1B6</accession>
<evidence type="ECO:0000313" key="2">
    <source>
        <dbReference type="Proteomes" id="UP000594638"/>
    </source>
</evidence>
<gene>
    <name evidence="1" type="ORF">OLEA9_A093001</name>
</gene>
<dbReference type="Proteomes" id="UP000594638">
    <property type="component" value="Unassembled WGS sequence"/>
</dbReference>
<organism evidence="1 2">
    <name type="scientific">Olea europaea subsp. europaea</name>
    <dbReference type="NCBI Taxonomy" id="158383"/>
    <lineage>
        <taxon>Eukaryota</taxon>
        <taxon>Viridiplantae</taxon>
        <taxon>Streptophyta</taxon>
        <taxon>Embryophyta</taxon>
        <taxon>Tracheophyta</taxon>
        <taxon>Spermatophyta</taxon>
        <taxon>Magnoliopsida</taxon>
        <taxon>eudicotyledons</taxon>
        <taxon>Gunneridae</taxon>
        <taxon>Pentapetalae</taxon>
        <taxon>asterids</taxon>
        <taxon>lamiids</taxon>
        <taxon>Lamiales</taxon>
        <taxon>Oleaceae</taxon>
        <taxon>Oleeae</taxon>
        <taxon>Olea</taxon>
    </lineage>
</organism>
<dbReference type="EMBL" id="CACTIH010007358">
    <property type="protein sequence ID" value="CAA3011091.1"/>
    <property type="molecule type" value="Genomic_DNA"/>
</dbReference>